<dbReference type="eggNOG" id="ENOG502Z7HW">
    <property type="taxonomic scope" value="Bacteria"/>
</dbReference>
<dbReference type="AlphaFoldDB" id="W7QYQ8"/>
<name>W7QYQ8_9ALTE</name>
<sequence>MKLNIVAAASLAMSLTVLTACSTTPDQAAKQQWVNLFNGENLDGWTIKFKNKPVGENYNNTFRVENGLLTVNYDNWQADEAGLFGHIFTNSVYSDYRIRVEYRFIGEQLTDNPKLAWAYRNNGVMLHSQSPQSMELDQAFPISGESQLLGGDGNNPRNTGNFCSPGTNIVKDGQLITKHCIKSNSATFHGEQWVWFEAEVHSSGKVKHFINGELVLEYDELQIDPTDPLGAKWLQAGNPLKLTAGHIALQAETHPTQFRTIQIQPLN</sequence>
<keyword evidence="4" id="KW-1185">Reference proteome</keyword>
<dbReference type="GO" id="GO:0016787">
    <property type="term" value="F:hydrolase activity"/>
    <property type="evidence" value="ECO:0007669"/>
    <property type="project" value="InterPro"/>
</dbReference>
<protein>
    <recommendedName>
        <fullName evidence="2">3-keto-alpha-glucoside-1,2-lyase/3-keto-2-hydroxy-glucal hydratase domain-containing protein</fullName>
    </recommendedName>
</protein>
<evidence type="ECO:0000313" key="3">
    <source>
        <dbReference type="EMBL" id="EWH10525.1"/>
    </source>
</evidence>
<gene>
    <name evidence="3" type="ORF">DS2_07823</name>
</gene>
<dbReference type="STRING" id="1328313.DS2_07823"/>
<dbReference type="PATRIC" id="fig|1328313.3.peg.1600"/>
<dbReference type="PROSITE" id="PS51257">
    <property type="entry name" value="PROKAR_LIPOPROTEIN"/>
    <property type="match status" value="1"/>
</dbReference>
<dbReference type="Proteomes" id="UP000019276">
    <property type="component" value="Unassembled WGS sequence"/>
</dbReference>
<evidence type="ECO:0000259" key="2">
    <source>
        <dbReference type="Pfam" id="PF06439"/>
    </source>
</evidence>
<dbReference type="Gene3D" id="2.60.120.560">
    <property type="entry name" value="Exo-inulinase, domain 1"/>
    <property type="match status" value="1"/>
</dbReference>
<dbReference type="InterPro" id="IPR010496">
    <property type="entry name" value="AL/BT2_dom"/>
</dbReference>
<accession>W7QYQ8</accession>
<dbReference type="Pfam" id="PF06439">
    <property type="entry name" value="3keto-disac_hyd"/>
    <property type="match status" value="1"/>
</dbReference>
<feature type="domain" description="3-keto-alpha-glucoside-1,2-lyase/3-keto-2-hydroxy-glucal hydratase" evidence="2">
    <location>
        <begin position="32"/>
        <end position="264"/>
    </location>
</feature>
<proteinExistence type="predicted"/>
<comment type="caution">
    <text evidence="3">The sequence shown here is derived from an EMBL/GenBank/DDBJ whole genome shotgun (WGS) entry which is preliminary data.</text>
</comment>
<dbReference type="EMBL" id="ARZY01000011">
    <property type="protein sequence ID" value="EWH10525.1"/>
    <property type="molecule type" value="Genomic_DNA"/>
</dbReference>
<keyword evidence="1" id="KW-0732">Signal</keyword>
<feature type="signal peptide" evidence="1">
    <location>
        <begin position="1"/>
        <end position="19"/>
    </location>
</feature>
<organism evidence="3 4">
    <name type="scientific">Catenovulum agarivorans DS-2</name>
    <dbReference type="NCBI Taxonomy" id="1328313"/>
    <lineage>
        <taxon>Bacteria</taxon>
        <taxon>Pseudomonadati</taxon>
        <taxon>Pseudomonadota</taxon>
        <taxon>Gammaproteobacteria</taxon>
        <taxon>Alteromonadales</taxon>
        <taxon>Alteromonadaceae</taxon>
        <taxon>Catenovulum</taxon>
    </lineage>
</organism>
<evidence type="ECO:0000256" key="1">
    <source>
        <dbReference type="SAM" id="SignalP"/>
    </source>
</evidence>
<dbReference type="RefSeq" id="WP_035014165.1">
    <property type="nucleotide sequence ID" value="NZ_ARZY01000011.1"/>
</dbReference>
<reference evidence="3 4" key="1">
    <citation type="journal article" date="2014" name="Genome Announc.">
        <title>Draft Genome Sequence of the Agar-Degrading Bacterium Catenovulum sp. Strain DS-2, Isolated from Intestines of Haliotis diversicolor.</title>
        <authorList>
            <person name="Shan D."/>
            <person name="Li X."/>
            <person name="Gu Z."/>
            <person name="Wei G."/>
            <person name="Gao Z."/>
            <person name="Shao Z."/>
        </authorList>
    </citation>
    <scope>NUCLEOTIDE SEQUENCE [LARGE SCALE GENOMIC DNA]</scope>
    <source>
        <strain evidence="3 4">DS-2</strain>
    </source>
</reference>
<evidence type="ECO:0000313" key="4">
    <source>
        <dbReference type="Proteomes" id="UP000019276"/>
    </source>
</evidence>
<feature type="chain" id="PRO_5004901419" description="3-keto-alpha-glucoside-1,2-lyase/3-keto-2-hydroxy-glucal hydratase domain-containing protein" evidence="1">
    <location>
        <begin position="20"/>
        <end position="267"/>
    </location>
</feature>